<name>A0ABD1W8I2_9LAMI</name>
<organism evidence="2 3">
    <name type="scientific">Forsythia ovata</name>
    <dbReference type="NCBI Taxonomy" id="205694"/>
    <lineage>
        <taxon>Eukaryota</taxon>
        <taxon>Viridiplantae</taxon>
        <taxon>Streptophyta</taxon>
        <taxon>Embryophyta</taxon>
        <taxon>Tracheophyta</taxon>
        <taxon>Spermatophyta</taxon>
        <taxon>Magnoliopsida</taxon>
        <taxon>eudicotyledons</taxon>
        <taxon>Gunneridae</taxon>
        <taxon>Pentapetalae</taxon>
        <taxon>asterids</taxon>
        <taxon>lamiids</taxon>
        <taxon>Lamiales</taxon>
        <taxon>Oleaceae</taxon>
        <taxon>Forsythieae</taxon>
        <taxon>Forsythia</taxon>
    </lineage>
</organism>
<feature type="compositionally biased region" description="Basic and acidic residues" evidence="1">
    <location>
        <begin position="31"/>
        <end position="45"/>
    </location>
</feature>
<dbReference type="Proteomes" id="UP001604277">
    <property type="component" value="Unassembled WGS sequence"/>
</dbReference>
<evidence type="ECO:0000313" key="2">
    <source>
        <dbReference type="EMBL" id="KAL2545800.1"/>
    </source>
</evidence>
<evidence type="ECO:0000313" key="3">
    <source>
        <dbReference type="Proteomes" id="UP001604277"/>
    </source>
</evidence>
<protein>
    <submittedName>
        <fullName evidence="2">Uncharacterized protein</fullName>
    </submittedName>
</protein>
<comment type="caution">
    <text evidence="2">The sequence shown here is derived from an EMBL/GenBank/DDBJ whole genome shotgun (WGS) entry which is preliminary data.</text>
</comment>
<dbReference type="AlphaFoldDB" id="A0ABD1W8I2"/>
<dbReference type="EMBL" id="JBFOLJ010000004">
    <property type="protein sequence ID" value="KAL2545800.1"/>
    <property type="molecule type" value="Genomic_DNA"/>
</dbReference>
<sequence>MPPQDKGKRVAESTDEAIVQKKKAPKVGDGLLKDVCKTRQTEEGHQTSPNPTEKAVTSLGGRGKEGFYATCAIGISIQLKYFIKGEAKKHCSNDQVYLRERPSYAPNMMDALDAMEENIAKLYGWDAFTNYARLSDRDAFTNYARLSDQDAFAYDARLSDLDAFVCDVQLSDRDAFANIFVHDVG</sequence>
<reference evidence="3" key="1">
    <citation type="submission" date="2024-07" db="EMBL/GenBank/DDBJ databases">
        <title>Two chromosome-level genome assemblies of Korean endemic species Abeliophyllum distichum and Forsythia ovata (Oleaceae).</title>
        <authorList>
            <person name="Jang H."/>
        </authorList>
    </citation>
    <scope>NUCLEOTIDE SEQUENCE [LARGE SCALE GENOMIC DNA]</scope>
</reference>
<gene>
    <name evidence="2" type="ORF">Fot_15033</name>
</gene>
<proteinExistence type="predicted"/>
<accession>A0ABD1W8I2</accession>
<feature type="region of interest" description="Disordered" evidence="1">
    <location>
        <begin position="1"/>
        <end position="57"/>
    </location>
</feature>
<keyword evidence="3" id="KW-1185">Reference proteome</keyword>
<feature type="compositionally biased region" description="Basic and acidic residues" evidence="1">
    <location>
        <begin position="1"/>
        <end position="12"/>
    </location>
</feature>
<evidence type="ECO:0000256" key="1">
    <source>
        <dbReference type="SAM" id="MobiDB-lite"/>
    </source>
</evidence>